<evidence type="ECO:0000256" key="2">
    <source>
        <dbReference type="ARBA" id="ARBA00022475"/>
    </source>
</evidence>
<feature type="transmembrane region" description="Helical" evidence="7">
    <location>
        <begin position="208"/>
        <end position="229"/>
    </location>
</feature>
<dbReference type="RefSeq" id="WP_146323358.1">
    <property type="nucleotide sequence ID" value="NZ_BAABLR010000075.1"/>
</dbReference>
<evidence type="ECO:0000313" key="9">
    <source>
        <dbReference type="Proteomes" id="UP000320791"/>
    </source>
</evidence>
<keyword evidence="4 7" id="KW-1133">Transmembrane helix</keyword>
<keyword evidence="9" id="KW-1185">Reference proteome</keyword>
<gene>
    <name evidence="8" type="ORF">FRX94_01570</name>
</gene>
<feature type="transmembrane region" description="Helical" evidence="7">
    <location>
        <begin position="175"/>
        <end position="196"/>
    </location>
</feature>
<keyword evidence="3 7" id="KW-0812">Transmembrane</keyword>
<evidence type="ECO:0000313" key="8">
    <source>
        <dbReference type="EMBL" id="TWT28903.1"/>
    </source>
</evidence>
<dbReference type="InterPro" id="IPR001123">
    <property type="entry name" value="LeuE-type"/>
</dbReference>
<feature type="transmembrane region" description="Helical" evidence="7">
    <location>
        <begin position="33"/>
        <end position="60"/>
    </location>
</feature>
<feature type="region of interest" description="Disordered" evidence="6">
    <location>
        <begin position="95"/>
        <end position="116"/>
    </location>
</feature>
<comment type="caution">
    <text evidence="8">The sequence shown here is derived from an EMBL/GenBank/DDBJ whole genome shotgun (WGS) entry which is preliminary data.</text>
</comment>
<evidence type="ECO:0000256" key="7">
    <source>
        <dbReference type="SAM" id="Phobius"/>
    </source>
</evidence>
<dbReference type="GO" id="GO:0015171">
    <property type="term" value="F:amino acid transmembrane transporter activity"/>
    <property type="evidence" value="ECO:0007669"/>
    <property type="project" value="TreeGrafter"/>
</dbReference>
<evidence type="ECO:0000256" key="4">
    <source>
        <dbReference type="ARBA" id="ARBA00022989"/>
    </source>
</evidence>
<dbReference type="Pfam" id="PF01810">
    <property type="entry name" value="LysE"/>
    <property type="match status" value="1"/>
</dbReference>
<proteinExistence type="predicted"/>
<keyword evidence="5 7" id="KW-0472">Membrane</keyword>
<evidence type="ECO:0000256" key="3">
    <source>
        <dbReference type="ARBA" id="ARBA00022692"/>
    </source>
</evidence>
<dbReference type="EMBL" id="VOHM01000002">
    <property type="protein sequence ID" value="TWT28903.1"/>
    <property type="molecule type" value="Genomic_DNA"/>
</dbReference>
<sequence>MSITINGFLMGLSLIIAIGPQNALLLRQGMARVGVTAVVSICLVSDILLIFGGTAGVGVIVERAPIVLSALKWFGFFYLLYFAYTCFRDAWKPHGRPAEPAPKSESATAAPETHAPASGGVAIAERTKAPAKTRPSWVQPALAALAMTWLNPAAYLDALVMLGNLANQHGETGRWYFATGALLASVVWFPTIGYGAAKLAGPLSNPRIAKMVNIGIGLVMVGIALRLILH</sequence>
<feature type="transmembrane region" description="Helical" evidence="7">
    <location>
        <begin position="66"/>
        <end position="87"/>
    </location>
</feature>
<keyword evidence="2" id="KW-1003">Cell membrane</keyword>
<name>A0A5C5UTP6_9CORY</name>
<dbReference type="OrthoDB" id="5638726at2"/>
<reference evidence="8 9" key="1">
    <citation type="submission" date="2019-08" db="EMBL/GenBank/DDBJ databases">
        <authorList>
            <person name="Lei W."/>
        </authorList>
    </citation>
    <scope>NUCLEOTIDE SEQUENCE [LARGE SCALE GENOMIC DNA]</scope>
    <source>
        <strain evidence="8 9">CCUG 58627</strain>
    </source>
</reference>
<dbReference type="GO" id="GO:0005886">
    <property type="term" value="C:plasma membrane"/>
    <property type="evidence" value="ECO:0007669"/>
    <property type="project" value="UniProtKB-SubCell"/>
</dbReference>
<dbReference type="PANTHER" id="PTHR30086">
    <property type="entry name" value="ARGININE EXPORTER PROTEIN ARGO"/>
    <property type="match status" value="1"/>
</dbReference>
<dbReference type="AlphaFoldDB" id="A0A5C5UTP6"/>
<accession>A0A5C5UTP6</accession>
<evidence type="ECO:0000256" key="6">
    <source>
        <dbReference type="SAM" id="MobiDB-lite"/>
    </source>
</evidence>
<dbReference type="Proteomes" id="UP000320791">
    <property type="component" value="Unassembled WGS sequence"/>
</dbReference>
<evidence type="ECO:0000256" key="1">
    <source>
        <dbReference type="ARBA" id="ARBA00004651"/>
    </source>
</evidence>
<feature type="transmembrane region" description="Helical" evidence="7">
    <location>
        <begin position="6"/>
        <end position="26"/>
    </location>
</feature>
<evidence type="ECO:0000256" key="5">
    <source>
        <dbReference type="ARBA" id="ARBA00023136"/>
    </source>
</evidence>
<dbReference type="PANTHER" id="PTHR30086:SF20">
    <property type="entry name" value="ARGININE EXPORTER PROTEIN ARGO-RELATED"/>
    <property type="match status" value="1"/>
</dbReference>
<protein>
    <submittedName>
        <fullName evidence="8">Amino acid transporter</fullName>
    </submittedName>
</protein>
<comment type="subcellular location">
    <subcellularLocation>
        <location evidence="1">Cell membrane</location>
        <topology evidence="1">Multi-pass membrane protein</topology>
    </subcellularLocation>
</comment>
<organism evidence="8 9">
    <name type="scientific">Corynebacterium canis</name>
    <dbReference type="NCBI Taxonomy" id="679663"/>
    <lineage>
        <taxon>Bacteria</taxon>
        <taxon>Bacillati</taxon>
        <taxon>Actinomycetota</taxon>
        <taxon>Actinomycetes</taxon>
        <taxon>Mycobacteriales</taxon>
        <taxon>Corynebacteriaceae</taxon>
        <taxon>Corynebacterium</taxon>
    </lineage>
</organism>